<evidence type="ECO:0000256" key="1">
    <source>
        <dbReference type="SAM" id="MobiDB-lite"/>
    </source>
</evidence>
<feature type="region of interest" description="Disordered" evidence="1">
    <location>
        <begin position="81"/>
        <end position="101"/>
    </location>
</feature>
<gene>
    <name evidence="2" type="ORF">CGOC_LOCUS5172</name>
</gene>
<dbReference type="Proteomes" id="UP000271889">
    <property type="component" value="Unassembled WGS sequence"/>
</dbReference>
<sequence length="101" mass="11333">MFQKLLLSLAGPQIAVYSSSLRLYVCDGRLSEYTRCTYRTSGIFQSQLLSNVFQLLPKRIYNEALADEAVVEHANAFKHLGSRGDKEKEEGMSNTRGGLLM</sequence>
<reference evidence="2 3" key="1">
    <citation type="submission" date="2018-11" db="EMBL/GenBank/DDBJ databases">
        <authorList>
            <consortium name="Pathogen Informatics"/>
        </authorList>
    </citation>
    <scope>NUCLEOTIDE SEQUENCE [LARGE SCALE GENOMIC DNA]</scope>
</reference>
<feature type="compositionally biased region" description="Polar residues" evidence="1">
    <location>
        <begin position="92"/>
        <end position="101"/>
    </location>
</feature>
<proteinExistence type="predicted"/>
<protein>
    <submittedName>
        <fullName evidence="2">Uncharacterized protein</fullName>
    </submittedName>
</protein>
<feature type="compositionally biased region" description="Basic and acidic residues" evidence="1">
    <location>
        <begin position="82"/>
        <end position="91"/>
    </location>
</feature>
<dbReference type="InterPro" id="IPR038650">
    <property type="entry name" value="PADR1_C_dom_sf"/>
</dbReference>
<dbReference type="Gene3D" id="2.20.25.630">
    <property type="match status" value="1"/>
</dbReference>
<dbReference type="OrthoDB" id="5846916at2759"/>
<name>A0A3P6RKZ5_CYLGO</name>
<keyword evidence="3" id="KW-1185">Reference proteome</keyword>
<accession>A0A3P6RKZ5</accession>
<evidence type="ECO:0000313" key="2">
    <source>
        <dbReference type="EMBL" id="VDK60959.1"/>
    </source>
</evidence>
<dbReference type="EMBL" id="UYRV01015344">
    <property type="protein sequence ID" value="VDK60959.1"/>
    <property type="molecule type" value="Genomic_DNA"/>
</dbReference>
<evidence type="ECO:0000313" key="3">
    <source>
        <dbReference type="Proteomes" id="UP000271889"/>
    </source>
</evidence>
<organism evidence="2 3">
    <name type="scientific">Cylicostephanus goldi</name>
    <name type="common">Nematode worm</name>
    <dbReference type="NCBI Taxonomy" id="71465"/>
    <lineage>
        <taxon>Eukaryota</taxon>
        <taxon>Metazoa</taxon>
        <taxon>Ecdysozoa</taxon>
        <taxon>Nematoda</taxon>
        <taxon>Chromadorea</taxon>
        <taxon>Rhabditida</taxon>
        <taxon>Rhabditina</taxon>
        <taxon>Rhabditomorpha</taxon>
        <taxon>Strongyloidea</taxon>
        <taxon>Strongylidae</taxon>
        <taxon>Cylicostephanus</taxon>
    </lineage>
</organism>
<dbReference type="AlphaFoldDB" id="A0A3P6RKZ5"/>